<dbReference type="Proteomes" id="UP000747013">
    <property type="component" value="Unassembled WGS sequence"/>
</dbReference>
<dbReference type="EMBL" id="DYWC01000143">
    <property type="protein sequence ID" value="HJF87056.1"/>
    <property type="molecule type" value="Genomic_DNA"/>
</dbReference>
<accession>A0A921HTX0</accession>
<protein>
    <submittedName>
        <fullName evidence="1">Uncharacterized protein</fullName>
    </submittedName>
</protein>
<evidence type="ECO:0000313" key="1">
    <source>
        <dbReference type="EMBL" id="HJF87056.1"/>
    </source>
</evidence>
<organism evidence="1 2">
    <name type="scientific">Companilactobacillus farciminis</name>
    <dbReference type="NCBI Taxonomy" id="1612"/>
    <lineage>
        <taxon>Bacteria</taxon>
        <taxon>Bacillati</taxon>
        <taxon>Bacillota</taxon>
        <taxon>Bacilli</taxon>
        <taxon>Lactobacillales</taxon>
        <taxon>Lactobacillaceae</taxon>
        <taxon>Companilactobacillus</taxon>
    </lineage>
</organism>
<reference evidence="1" key="2">
    <citation type="submission" date="2021-09" db="EMBL/GenBank/DDBJ databases">
        <authorList>
            <person name="Gilroy R."/>
        </authorList>
    </citation>
    <scope>NUCLEOTIDE SEQUENCE</scope>
    <source>
        <strain evidence="1">7886</strain>
    </source>
</reference>
<evidence type="ECO:0000313" key="2">
    <source>
        <dbReference type="Proteomes" id="UP000747013"/>
    </source>
</evidence>
<gene>
    <name evidence="1" type="ORF">K8V88_06425</name>
</gene>
<name>A0A921HTX0_9LACO</name>
<reference evidence="1" key="1">
    <citation type="journal article" date="2021" name="PeerJ">
        <title>Extensive microbial diversity within the chicken gut microbiome revealed by metagenomics and culture.</title>
        <authorList>
            <person name="Gilroy R."/>
            <person name="Ravi A."/>
            <person name="Getino M."/>
            <person name="Pursley I."/>
            <person name="Horton D.L."/>
            <person name="Alikhan N.F."/>
            <person name="Baker D."/>
            <person name="Gharbi K."/>
            <person name="Hall N."/>
            <person name="Watson M."/>
            <person name="Adriaenssens E.M."/>
            <person name="Foster-Nyarko E."/>
            <person name="Jarju S."/>
            <person name="Secka A."/>
            <person name="Antonio M."/>
            <person name="Oren A."/>
            <person name="Chaudhuri R.R."/>
            <person name="La Ragione R."/>
            <person name="Hildebrand F."/>
            <person name="Pallen M.J."/>
        </authorList>
    </citation>
    <scope>NUCLEOTIDE SEQUENCE</scope>
    <source>
        <strain evidence="1">7886</strain>
    </source>
</reference>
<comment type="caution">
    <text evidence="1">The sequence shown here is derived from an EMBL/GenBank/DDBJ whole genome shotgun (WGS) entry which is preliminary data.</text>
</comment>
<sequence length="64" mass="7332">MKFEDIEKGQAVIYRGQEYIVVFLNKLKRGNTVSIGQKWPGYNGIFVLEDNADPEEITLAKRSN</sequence>
<dbReference type="AlphaFoldDB" id="A0A921HTX0"/>
<proteinExistence type="predicted"/>